<dbReference type="GO" id="GO:0008310">
    <property type="term" value="F:single-stranded DNA 3'-5' DNA exonuclease activity"/>
    <property type="evidence" value="ECO:0007669"/>
    <property type="project" value="TreeGrafter"/>
</dbReference>
<dbReference type="AlphaFoldDB" id="A0AAJ0GJ23"/>
<proteinExistence type="predicted"/>
<dbReference type="Gene3D" id="2.40.50.140">
    <property type="entry name" value="Nucleic acid-binding proteins"/>
    <property type="match status" value="2"/>
</dbReference>
<dbReference type="InterPro" id="IPR052469">
    <property type="entry name" value="MEIOB"/>
</dbReference>
<dbReference type="Proteomes" id="UP001271007">
    <property type="component" value="Unassembled WGS sequence"/>
</dbReference>
<dbReference type="GO" id="GO:0000712">
    <property type="term" value="P:resolution of meiotic recombination intermediates"/>
    <property type="evidence" value="ECO:0007669"/>
    <property type="project" value="TreeGrafter"/>
</dbReference>
<gene>
    <name evidence="2" type="ORF">LTR09_000128</name>
</gene>
<dbReference type="InterPro" id="IPR012340">
    <property type="entry name" value="NA-bd_OB-fold"/>
</dbReference>
<reference evidence="2" key="1">
    <citation type="submission" date="2023-04" db="EMBL/GenBank/DDBJ databases">
        <title>Black Yeasts Isolated from many extreme environments.</title>
        <authorList>
            <person name="Coleine C."/>
            <person name="Stajich J.E."/>
            <person name="Selbmann L."/>
        </authorList>
    </citation>
    <scope>NUCLEOTIDE SEQUENCE</scope>
    <source>
        <strain evidence="2">CCFEE 5312</strain>
    </source>
</reference>
<feature type="region of interest" description="Disordered" evidence="1">
    <location>
        <begin position="1"/>
        <end position="38"/>
    </location>
</feature>
<accession>A0AAJ0GJ23</accession>
<evidence type="ECO:0000313" key="2">
    <source>
        <dbReference type="EMBL" id="KAK3058564.1"/>
    </source>
</evidence>
<organism evidence="2 3">
    <name type="scientific">Extremus antarcticus</name>
    <dbReference type="NCBI Taxonomy" id="702011"/>
    <lineage>
        <taxon>Eukaryota</taxon>
        <taxon>Fungi</taxon>
        <taxon>Dikarya</taxon>
        <taxon>Ascomycota</taxon>
        <taxon>Pezizomycotina</taxon>
        <taxon>Dothideomycetes</taxon>
        <taxon>Dothideomycetidae</taxon>
        <taxon>Mycosphaerellales</taxon>
        <taxon>Extremaceae</taxon>
        <taxon>Extremus</taxon>
    </lineage>
</organism>
<protein>
    <submittedName>
        <fullName evidence="2">Uncharacterized protein</fullName>
    </submittedName>
</protein>
<dbReference type="EMBL" id="JAWDJX010000001">
    <property type="protein sequence ID" value="KAK3058564.1"/>
    <property type="molecule type" value="Genomic_DNA"/>
</dbReference>
<comment type="caution">
    <text evidence="2">The sequence shown here is derived from an EMBL/GenBank/DDBJ whole genome shotgun (WGS) entry which is preliminary data.</text>
</comment>
<sequence>MKGQSRGDASIQAFFPPTPTPSPTKVSAAPGSEAPIGDGFTTEEVQQALKPKVAEPWQPTVEYAEYEIRDLEPGPKTVTFMGRVANIYDVANTPKSPRAAKGCLKLCIKDDKGAITVRLWYASQAPNLRLGSLVSIWTNHISNGENGTLSSTSAPLFASLFPERDRSCHLMVHENSDNGTMYRLPLGYRRGFPLSGVMTLQNFVDGGSDVVDAKILVVVKSIGQRKRVTRKDESVVENVNLQVQDDTADATLGLWGSSAAAPFGLPFANDANATNPEAVIAQQPWKPGETILLLQGPGFKLNRTLYLNLSSATIVDINPMIPDAEWLRKWSLRQKSREAVNPPFPEKAFDHYAIQNGPVRCLYTIAELDEFARAAPTETFQGYLSLLIMEIKLFDCFKRQMLLSGDCCNMPLHANAMSAKCKGCEKDTALRLSPRILGQVIDETGAISGGKLLFSDSAWKDLLGRGPEDLLKLGTEQMKYLSDRLLFCRITVMFGWAGDETKAGGRICVLGVRSG</sequence>
<dbReference type="PANTHER" id="PTHR21166:SF2">
    <property type="entry name" value="CELL DIVISION CONTROL PROTEIN 24 OB DOMAIN-CONTAINING PROTEIN-RELATED"/>
    <property type="match status" value="1"/>
</dbReference>
<evidence type="ECO:0000313" key="3">
    <source>
        <dbReference type="Proteomes" id="UP001271007"/>
    </source>
</evidence>
<evidence type="ECO:0000256" key="1">
    <source>
        <dbReference type="SAM" id="MobiDB-lite"/>
    </source>
</evidence>
<name>A0AAJ0GJ23_9PEZI</name>
<dbReference type="SUPFAM" id="SSF50249">
    <property type="entry name" value="Nucleic acid-binding proteins"/>
    <property type="match status" value="2"/>
</dbReference>
<dbReference type="PANTHER" id="PTHR21166">
    <property type="entry name" value="CELL DIVISION CONTROL PROTEIN 24 OB DOMAIN-CONTAINING PROTEIN-RELATED"/>
    <property type="match status" value="1"/>
</dbReference>
<keyword evidence="3" id="KW-1185">Reference proteome</keyword>
<dbReference type="GO" id="GO:0003697">
    <property type="term" value="F:single-stranded DNA binding"/>
    <property type="evidence" value="ECO:0007669"/>
    <property type="project" value="TreeGrafter"/>
</dbReference>